<dbReference type="SUPFAM" id="SSF161084">
    <property type="entry name" value="MAPEG domain-like"/>
    <property type="match status" value="1"/>
</dbReference>
<dbReference type="GO" id="GO:0016020">
    <property type="term" value="C:membrane"/>
    <property type="evidence" value="ECO:0007669"/>
    <property type="project" value="UniProtKB-SubCell"/>
</dbReference>
<proteinExistence type="predicted"/>
<name>A0A2S9KHP0_9BURK</name>
<sequence length="127" mass="13388">MKWSYLCLLIAGLLPVVCAGIAKAGLKDYDNHNPRAWLARATGFRARANAAQANSFEAFPFFASGVLLALHAGVDSARVDALAMAFVLARLGYIACYVADKATLRSLVWTVGMGCVVALHVSAVMGG</sequence>
<reference evidence="6 7" key="1">
    <citation type="submission" date="2018-03" db="EMBL/GenBank/DDBJ databases">
        <title>Comparative genomics illustrates the genes involved in a hyperalkaliphilic mechanisms of Serpentinomonas isolated from highly-alkaline calcium-rich serpentinized springs.</title>
        <authorList>
            <person name="Suzuki S."/>
            <person name="Ishii S."/>
            <person name="Walworth N."/>
            <person name="Bird L."/>
            <person name="Kuenen J.G."/>
            <person name="Nealson K.H."/>
        </authorList>
    </citation>
    <scope>NUCLEOTIDE SEQUENCE [LARGE SCALE GENOMIC DNA]</scope>
    <source>
        <strain evidence="6 7">83</strain>
    </source>
</reference>
<dbReference type="RefSeq" id="WP_105728509.1">
    <property type="nucleotide sequence ID" value="NZ_PVLR01000008.1"/>
</dbReference>
<feature type="transmembrane region" description="Helical" evidence="5">
    <location>
        <begin position="106"/>
        <end position="125"/>
    </location>
</feature>
<evidence type="ECO:0000256" key="2">
    <source>
        <dbReference type="ARBA" id="ARBA00022692"/>
    </source>
</evidence>
<keyword evidence="2 5" id="KW-0812">Transmembrane</keyword>
<comment type="subcellular location">
    <subcellularLocation>
        <location evidence="1">Membrane</location>
    </subcellularLocation>
</comment>
<comment type="caution">
    <text evidence="6">The sequence shown here is derived from an EMBL/GenBank/DDBJ whole genome shotgun (WGS) entry which is preliminary data.</text>
</comment>
<dbReference type="Pfam" id="PF01124">
    <property type="entry name" value="MAPEG"/>
    <property type="match status" value="1"/>
</dbReference>
<evidence type="ECO:0000256" key="5">
    <source>
        <dbReference type="SAM" id="Phobius"/>
    </source>
</evidence>
<evidence type="ECO:0000313" key="6">
    <source>
        <dbReference type="EMBL" id="PRD69917.1"/>
    </source>
</evidence>
<dbReference type="InterPro" id="IPR001129">
    <property type="entry name" value="Membr-assoc_MAPEG"/>
</dbReference>
<dbReference type="InterPro" id="IPR023352">
    <property type="entry name" value="MAPEG-like_dom_sf"/>
</dbReference>
<evidence type="ECO:0000256" key="3">
    <source>
        <dbReference type="ARBA" id="ARBA00022989"/>
    </source>
</evidence>
<dbReference type="OrthoDB" id="513661at2"/>
<organism evidence="6 7">
    <name type="scientific">Malikia spinosa</name>
    <dbReference type="NCBI Taxonomy" id="86180"/>
    <lineage>
        <taxon>Bacteria</taxon>
        <taxon>Pseudomonadati</taxon>
        <taxon>Pseudomonadota</taxon>
        <taxon>Betaproteobacteria</taxon>
        <taxon>Burkholderiales</taxon>
        <taxon>Comamonadaceae</taxon>
        <taxon>Malikia</taxon>
    </lineage>
</organism>
<keyword evidence="4 5" id="KW-0472">Membrane</keyword>
<feature type="transmembrane region" description="Helical" evidence="5">
    <location>
        <begin position="81"/>
        <end position="99"/>
    </location>
</feature>
<keyword evidence="7" id="KW-1185">Reference proteome</keyword>
<evidence type="ECO:0000313" key="7">
    <source>
        <dbReference type="Proteomes" id="UP000238326"/>
    </source>
</evidence>
<dbReference type="AlphaFoldDB" id="A0A2S9KHP0"/>
<dbReference type="Gene3D" id="1.20.120.550">
    <property type="entry name" value="Membrane associated eicosanoid/glutathione metabolism-like domain"/>
    <property type="match status" value="1"/>
</dbReference>
<evidence type="ECO:0000256" key="1">
    <source>
        <dbReference type="ARBA" id="ARBA00004370"/>
    </source>
</evidence>
<dbReference type="EMBL" id="PVLR01000008">
    <property type="protein sequence ID" value="PRD69917.1"/>
    <property type="molecule type" value="Genomic_DNA"/>
</dbReference>
<accession>A0A2S9KHP0</accession>
<protein>
    <recommendedName>
        <fullName evidence="8">MAPEG family protein</fullName>
    </recommendedName>
</protein>
<keyword evidence="3 5" id="KW-1133">Transmembrane helix</keyword>
<dbReference type="Proteomes" id="UP000238326">
    <property type="component" value="Unassembled WGS sequence"/>
</dbReference>
<dbReference type="PANTHER" id="PTHR35371:SF1">
    <property type="entry name" value="BLR7753 PROTEIN"/>
    <property type="match status" value="1"/>
</dbReference>
<evidence type="ECO:0008006" key="8">
    <source>
        <dbReference type="Google" id="ProtNLM"/>
    </source>
</evidence>
<gene>
    <name evidence="6" type="ORF">C6P61_03280</name>
</gene>
<dbReference type="PANTHER" id="PTHR35371">
    <property type="entry name" value="INNER MEMBRANE PROTEIN"/>
    <property type="match status" value="1"/>
</dbReference>
<evidence type="ECO:0000256" key="4">
    <source>
        <dbReference type="ARBA" id="ARBA00023136"/>
    </source>
</evidence>